<gene>
    <name evidence="3" type="primary">LOC114347170</name>
</gene>
<organism evidence="3">
    <name type="scientific">Diabrotica virgifera virgifera</name>
    <name type="common">western corn rootworm</name>
    <dbReference type="NCBI Taxonomy" id="50390"/>
    <lineage>
        <taxon>Eukaryota</taxon>
        <taxon>Metazoa</taxon>
        <taxon>Ecdysozoa</taxon>
        <taxon>Arthropoda</taxon>
        <taxon>Hexapoda</taxon>
        <taxon>Insecta</taxon>
        <taxon>Pterygota</taxon>
        <taxon>Neoptera</taxon>
        <taxon>Endopterygota</taxon>
        <taxon>Coleoptera</taxon>
        <taxon>Polyphaga</taxon>
        <taxon>Cucujiformia</taxon>
        <taxon>Chrysomeloidea</taxon>
        <taxon>Chrysomelidae</taxon>
        <taxon>Galerucinae</taxon>
        <taxon>Diabroticina</taxon>
        <taxon>Diabroticites</taxon>
        <taxon>Diabrotica</taxon>
    </lineage>
</organism>
<dbReference type="PANTHER" id="PTHR15644">
    <property type="entry name" value="OSTEOPETROSIS ASSOCIATED TRANSMEMBRANE PROTEIN 1"/>
    <property type="match status" value="1"/>
</dbReference>
<proteinExistence type="predicted"/>
<accession>A0A6P7GW24</accession>
<evidence type="ECO:0000313" key="3">
    <source>
        <dbReference type="RefSeq" id="XP_028153709.1"/>
    </source>
</evidence>
<feature type="chain" id="PRO_5028244912" evidence="2">
    <location>
        <begin position="19"/>
        <end position="261"/>
    </location>
</feature>
<feature type="transmembrane region" description="Helical" evidence="1">
    <location>
        <begin position="215"/>
        <end position="235"/>
    </location>
</feature>
<reference evidence="3" key="1">
    <citation type="submission" date="2025-08" db="UniProtKB">
        <authorList>
            <consortium name="RefSeq"/>
        </authorList>
    </citation>
    <scope>IDENTIFICATION</scope>
</reference>
<dbReference type="InParanoid" id="A0A6P7GW24"/>
<dbReference type="PANTHER" id="PTHR15644:SF2">
    <property type="entry name" value="OSTEOPETROSIS-ASSOCIATED TRANSMEMBRANE PROTEIN 1"/>
    <property type="match status" value="1"/>
</dbReference>
<dbReference type="FunCoup" id="A0A6P7GW24">
    <property type="interactions" value="831"/>
</dbReference>
<feature type="signal peptide" evidence="2">
    <location>
        <begin position="1"/>
        <end position="18"/>
    </location>
</feature>
<keyword evidence="2" id="KW-0732">Signal</keyword>
<dbReference type="Pfam" id="PF09777">
    <property type="entry name" value="OSTMP1"/>
    <property type="match status" value="1"/>
</dbReference>
<dbReference type="AlphaFoldDB" id="A0A6P7GW24"/>
<name>A0A6P7GW24_DIAVI</name>
<keyword evidence="1" id="KW-0472">Membrane</keyword>
<protein>
    <submittedName>
        <fullName evidence="3">Osteopetrosis-associated transmembrane protein 1</fullName>
    </submittedName>
</protein>
<sequence>MYSVSIALYLLWFCQVQSFLLENKDNFPLDFNCTIPKEKFANATAEFTICAINNSRPITLCEKCLSFFLTLEESYINMSKVMNNGTSCLDHLINFDRLRVVSILYENNVDLWTRAKCDECYEQANNNGNPKISNETKEFRKYYNNFIRCRNNKSIQDADLCSTCMNDYVKLDHYYKSISNINDKIGMCMDIVDLMNTTWTFWSVNCCKYRRHGEYIFIISTGTMLLLTIMFYLVVQGYKEENAPTIIQQSRFFESLSLFKD</sequence>
<evidence type="ECO:0000256" key="2">
    <source>
        <dbReference type="SAM" id="SignalP"/>
    </source>
</evidence>
<keyword evidence="1" id="KW-1133">Transmembrane helix</keyword>
<dbReference type="RefSeq" id="XP_028153709.1">
    <property type="nucleotide sequence ID" value="XM_028297908.1"/>
</dbReference>
<dbReference type="InterPro" id="IPR019172">
    <property type="entry name" value="Osteopetrosis-assoc_TM_1"/>
</dbReference>
<keyword evidence="1 3" id="KW-0812">Transmembrane</keyword>
<dbReference type="GO" id="GO:0005829">
    <property type="term" value="C:cytosol"/>
    <property type="evidence" value="ECO:0007669"/>
    <property type="project" value="TreeGrafter"/>
</dbReference>
<evidence type="ECO:0000256" key="1">
    <source>
        <dbReference type="SAM" id="Phobius"/>
    </source>
</evidence>